<evidence type="ECO:0000313" key="3">
    <source>
        <dbReference type="EMBL" id="KAG8177919.1"/>
    </source>
</evidence>
<keyword evidence="2" id="KW-0812">Transmembrane</keyword>
<name>A0AAV6U1R8_9ARAC</name>
<dbReference type="SUPFAM" id="SSF56235">
    <property type="entry name" value="N-terminal nucleophile aminohydrolases (Ntn hydrolases)"/>
    <property type="match status" value="1"/>
</dbReference>
<keyword evidence="4" id="KW-1185">Reference proteome</keyword>
<reference evidence="3 4" key="1">
    <citation type="journal article" date="2022" name="Nat. Ecol. Evol.">
        <title>A masculinizing supergene underlies an exaggerated male reproductive morph in a spider.</title>
        <authorList>
            <person name="Hendrickx F."/>
            <person name="De Corte Z."/>
            <person name="Sonet G."/>
            <person name="Van Belleghem S.M."/>
            <person name="Kostlbacher S."/>
            <person name="Vangestel C."/>
        </authorList>
    </citation>
    <scope>NUCLEOTIDE SEQUENCE [LARGE SCALE GENOMIC DNA]</scope>
    <source>
        <strain evidence="3">W744_W776</strain>
    </source>
</reference>
<dbReference type="Pfam" id="PF01019">
    <property type="entry name" value="G_glu_transpept"/>
    <property type="match status" value="1"/>
</dbReference>
<dbReference type="AlphaFoldDB" id="A0AAV6U1R8"/>
<dbReference type="GO" id="GO:0005886">
    <property type="term" value="C:plasma membrane"/>
    <property type="evidence" value="ECO:0007669"/>
    <property type="project" value="TreeGrafter"/>
</dbReference>
<feature type="binding site" evidence="1">
    <location>
        <position position="152"/>
    </location>
    <ligand>
        <name>L-glutamate</name>
        <dbReference type="ChEBI" id="CHEBI:29985"/>
    </ligand>
</feature>
<dbReference type="InterPro" id="IPR000101">
    <property type="entry name" value="GGT_peptidase"/>
</dbReference>
<dbReference type="GO" id="GO:0036374">
    <property type="term" value="F:glutathione hydrolase activity"/>
    <property type="evidence" value="ECO:0007669"/>
    <property type="project" value="InterPro"/>
</dbReference>
<comment type="caution">
    <text evidence="3">The sequence shown here is derived from an EMBL/GenBank/DDBJ whole genome shotgun (WGS) entry which is preliminary data.</text>
</comment>
<accession>A0AAV6U1R8</accession>
<keyword evidence="2" id="KW-0472">Membrane</keyword>
<dbReference type="PRINTS" id="PR01210">
    <property type="entry name" value="GGTRANSPTASE"/>
</dbReference>
<sequence length="356" mass="39122">MEKAYQYDFELGSPLGVQKWDVGAKEDTRLKRSLTLKAKVALSVAFVITVLVVTVIVVCFVMRTTEKDQWLPEFDSPSRLGRYECAAVSTDAAPCAPIGRDILAKNGSVVDAVIAVLLCMGVVNPQSCGLGGGFLMMYYNRTLGRAFYLDAREVAPAKANATMFHGNASLAQHGGLSIAVPAEVAGYYAAHENFGVLPWEDLFPPAIKMCEEGLRVNFHLANALKRYSETIKKFEHIRKIFVSHETGEVLQLNDTYTRPDLAKTLRVLANEKMNALYGDGSLAKSFLADLKAAGSIIDESDMRRYAPRFLEPVQKGLRDNVTLYSTSLPGSGMLLAFMLGVLDGFDDINCETRKDK</sequence>
<dbReference type="PANTHER" id="PTHR11686">
    <property type="entry name" value="GAMMA GLUTAMYL TRANSPEPTIDASE"/>
    <property type="match status" value="1"/>
</dbReference>
<gene>
    <name evidence="3" type="ORF">JTE90_015354</name>
</gene>
<feature type="transmembrane region" description="Helical" evidence="2">
    <location>
        <begin position="40"/>
        <end position="63"/>
    </location>
</feature>
<proteinExistence type="predicted"/>
<evidence type="ECO:0000256" key="2">
    <source>
        <dbReference type="SAM" id="Phobius"/>
    </source>
</evidence>
<evidence type="ECO:0000256" key="1">
    <source>
        <dbReference type="PIRSR" id="PIRSR600101-2"/>
    </source>
</evidence>
<dbReference type="PANTHER" id="PTHR11686:SF9">
    <property type="entry name" value="RE13973P"/>
    <property type="match status" value="1"/>
</dbReference>
<protein>
    <recommendedName>
        <fullName evidence="5">Gamma-glutamyltranspeptidase 1</fullName>
    </recommendedName>
</protein>
<dbReference type="GO" id="GO:0006751">
    <property type="term" value="P:glutathione catabolic process"/>
    <property type="evidence" value="ECO:0007669"/>
    <property type="project" value="InterPro"/>
</dbReference>
<keyword evidence="2" id="KW-1133">Transmembrane helix</keyword>
<dbReference type="InterPro" id="IPR029055">
    <property type="entry name" value="Ntn_hydrolases_N"/>
</dbReference>
<evidence type="ECO:0000313" key="4">
    <source>
        <dbReference type="Proteomes" id="UP000827092"/>
    </source>
</evidence>
<organism evidence="3 4">
    <name type="scientific">Oedothorax gibbosus</name>
    <dbReference type="NCBI Taxonomy" id="931172"/>
    <lineage>
        <taxon>Eukaryota</taxon>
        <taxon>Metazoa</taxon>
        <taxon>Ecdysozoa</taxon>
        <taxon>Arthropoda</taxon>
        <taxon>Chelicerata</taxon>
        <taxon>Arachnida</taxon>
        <taxon>Araneae</taxon>
        <taxon>Araneomorphae</taxon>
        <taxon>Entelegynae</taxon>
        <taxon>Araneoidea</taxon>
        <taxon>Linyphiidae</taxon>
        <taxon>Erigoninae</taxon>
        <taxon>Oedothorax</taxon>
    </lineage>
</organism>
<dbReference type="EMBL" id="JAFNEN010000736">
    <property type="protein sequence ID" value="KAG8177919.1"/>
    <property type="molecule type" value="Genomic_DNA"/>
</dbReference>
<feature type="transmembrane region" description="Helical" evidence="2">
    <location>
        <begin position="112"/>
        <end position="139"/>
    </location>
</feature>
<dbReference type="Proteomes" id="UP000827092">
    <property type="component" value="Unassembled WGS sequence"/>
</dbReference>
<evidence type="ECO:0008006" key="5">
    <source>
        <dbReference type="Google" id="ProtNLM"/>
    </source>
</evidence>